<dbReference type="PRINTS" id="PR00364">
    <property type="entry name" value="DISEASERSIST"/>
</dbReference>
<dbReference type="HOGENOM" id="CLU_001561_2_3_1"/>
<sequence length="357" mass="40534">MAIRSHSSSSSISYGFTYQVFLSFRGSDTRDGFTGHLYKALDDKGIHTFIDDCDLERGEEITPFACFLGVDPTDVRHHTGSYGKDLTKHGERFQNNKKNMERLHQWKIALTQAEIIKGTSDRINRVFLHVAKYPVGLQSQVQQVKLLLDKGYDDEVHMVGLYDTGGLGKSTLAKAIYNFIADQFEGLCFLEDVRENSTPSNLKHLQEDEGITIIKQRLHRNKILLILDDVDKLEQLEALAGGLDWFGRGSRVIITTRDKHLLTCHGIESMHSVEGLYGTEALELLTWMAFKNNKVPSSYEDVLNRAVSYASGLPLVIDVKLGEMRDIKLRETKGLFESIPVFSSQIFIYKLVFKNYF</sequence>
<dbReference type="SUPFAM" id="SSF52540">
    <property type="entry name" value="P-loop containing nucleoside triphosphate hydrolases"/>
    <property type="match status" value="1"/>
</dbReference>
<dbReference type="Gene3D" id="3.40.50.10140">
    <property type="entry name" value="Toll/interleukin-1 receptor homology (TIR) domain"/>
    <property type="match status" value="2"/>
</dbReference>
<gene>
    <name evidence="2" type="ordered locus">MTR_1g064040</name>
</gene>
<proteinExistence type="predicted"/>
<dbReference type="Gene3D" id="3.40.50.300">
    <property type="entry name" value="P-loop containing nucleotide triphosphate hydrolases"/>
    <property type="match status" value="1"/>
</dbReference>
<dbReference type="PaxDb" id="3880-AES60716"/>
<accession>G7IA99</accession>
<name>G7IA99_MEDTR</name>
<dbReference type="InterPro" id="IPR044974">
    <property type="entry name" value="Disease_R_plants"/>
</dbReference>
<dbReference type="PANTHER" id="PTHR11017:SF219">
    <property type="entry name" value="ARCHAEAL ATPASE"/>
    <property type="match status" value="1"/>
</dbReference>
<dbReference type="SUPFAM" id="SSF52200">
    <property type="entry name" value="Toll/Interleukin receptor TIR domain"/>
    <property type="match status" value="1"/>
</dbReference>
<dbReference type="InterPro" id="IPR000157">
    <property type="entry name" value="TIR_dom"/>
</dbReference>
<evidence type="ECO:0000259" key="1">
    <source>
        <dbReference type="PROSITE" id="PS50104"/>
    </source>
</evidence>
<dbReference type="EMBL" id="CM001217">
    <property type="protein sequence ID" value="AES60716.1"/>
    <property type="molecule type" value="Genomic_DNA"/>
</dbReference>
<dbReference type="Proteomes" id="UP000002051">
    <property type="component" value="Unassembled WGS sequence"/>
</dbReference>
<reference evidence="3" key="3">
    <citation type="submission" date="2015-04" db="UniProtKB">
        <authorList>
            <consortium name="EnsemblPlants"/>
        </authorList>
    </citation>
    <scope>IDENTIFICATION</scope>
    <source>
        <strain evidence="3">cv. Jemalong A17</strain>
    </source>
</reference>
<dbReference type="OMA" id="CSKSWEN"/>
<feature type="domain" description="TIR" evidence="1">
    <location>
        <begin position="16"/>
        <end position="180"/>
    </location>
</feature>
<protein>
    <submittedName>
        <fullName evidence="2">NB-ARC domain protein</fullName>
    </submittedName>
</protein>
<dbReference type="InterPro" id="IPR027417">
    <property type="entry name" value="P-loop_NTPase"/>
</dbReference>
<dbReference type="STRING" id="3880.G7IA99"/>
<organism evidence="2 4">
    <name type="scientific">Medicago truncatula</name>
    <name type="common">Barrel medic</name>
    <name type="synonym">Medicago tribuloides</name>
    <dbReference type="NCBI Taxonomy" id="3880"/>
    <lineage>
        <taxon>Eukaryota</taxon>
        <taxon>Viridiplantae</taxon>
        <taxon>Streptophyta</taxon>
        <taxon>Embryophyta</taxon>
        <taxon>Tracheophyta</taxon>
        <taxon>Spermatophyta</taxon>
        <taxon>Magnoliopsida</taxon>
        <taxon>eudicotyledons</taxon>
        <taxon>Gunneridae</taxon>
        <taxon>Pentapetalae</taxon>
        <taxon>rosids</taxon>
        <taxon>fabids</taxon>
        <taxon>Fabales</taxon>
        <taxon>Fabaceae</taxon>
        <taxon>Papilionoideae</taxon>
        <taxon>50 kb inversion clade</taxon>
        <taxon>NPAAA clade</taxon>
        <taxon>Hologalegina</taxon>
        <taxon>IRL clade</taxon>
        <taxon>Trifolieae</taxon>
        <taxon>Medicago</taxon>
    </lineage>
</organism>
<dbReference type="GO" id="GO:0006952">
    <property type="term" value="P:defense response"/>
    <property type="evidence" value="ECO:0007669"/>
    <property type="project" value="InterPro"/>
</dbReference>
<dbReference type="EnsemblPlants" id="AES60716">
    <property type="protein sequence ID" value="AES60716"/>
    <property type="gene ID" value="MTR_1g064040"/>
</dbReference>
<evidence type="ECO:0000313" key="3">
    <source>
        <dbReference type="EnsemblPlants" id="AES60716"/>
    </source>
</evidence>
<dbReference type="Pfam" id="PF00931">
    <property type="entry name" value="NB-ARC"/>
    <property type="match status" value="1"/>
</dbReference>
<dbReference type="GO" id="GO:0043531">
    <property type="term" value="F:ADP binding"/>
    <property type="evidence" value="ECO:0007669"/>
    <property type="project" value="InterPro"/>
</dbReference>
<dbReference type="GO" id="GO:0007165">
    <property type="term" value="P:signal transduction"/>
    <property type="evidence" value="ECO:0007669"/>
    <property type="project" value="InterPro"/>
</dbReference>
<dbReference type="InterPro" id="IPR002182">
    <property type="entry name" value="NB-ARC"/>
</dbReference>
<dbReference type="SMART" id="SM00255">
    <property type="entry name" value="TIR"/>
    <property type="match status" value="1"/>
</dbReference>
<reference evidence="2 4" key="2">
    <citation type="journal article" date="2014" name="BMC Genomics">
        <title>An improved genome release (version Mt4.0) for the model legume Medicago truncatula.</title>
        <authorList>
            <person name="Tang H."/>
            <person name="Krishnakumar V."/>
            <person name="Bidwell S."/>
            <person name="Rosen B."/>
            <person name="Chan A."/>
            <person name="Zhou S."/>
            <person name="Gentzbittel L."/>
            <person name="Childs K.L."/>
            <person name="Yandell M."/>
            <person name="Gundlach H."/>
            <person name="Mayer K.F."/>
            <person name="Schwartz D.C."/>
            <person name="Town C.D."/>
        </authorList>
    </citation>
    <scope>GENOME REANNOTATION</scope>
    <source>
        <strain evidence="3 4">cv. Jemalong A17</strain>
    </source>
</reference>
<dbReference type="PANTHER" id="PTHR11017">
    <property type="entry name" value="LEUCINE-RICH REPEAT-CONTAINING PROTEIN"/>
    <property type="match status" value="1"/>
</dbReference>
<keyword evidence="4" id="KW-1185">Reference proteome</keyword>
<dbReference type="InterPro" id="IPR035897">
    <property type="entry name" value="Toll_tir_struct_dom_sf"/>
</dbReference>
<dbReference type="AlphaFoldDB" id="G7IA99"/>
<evidence type="ECO:0000313" key="2">
    <source>
        <dbReference type="EMBL" id="AES60716.1"/>
    </source>
</evidence>
<dbReference type="PROSITE" id="PS50104">
    <property type="entry name" value="TIR"/>
    <property type="match status" value="1"/>
</dbReference>
<reference evidence="2 4" key="1">
    <citation type="journal article" date="2011" name="Nature">
        <title>The Medicago genome provides insight into the evolution of rhizobial symbioses.</title>
        <authorList>
            <person name="Young N.D."/>
            <person name="Debelle F."/>
            <person name="Oldroyd G.E."/>
            <person name="Geurts R."/>
            <person name="Cannon S.B."/>
            <person name="Udvardi M.K."/>
            <person name="Benedito V.A."/>
            <person name="Mayer K.F."/>
            <person name="Gouzy J."/>
            <person name="Schoof H."/>
            <person name="Van de Peer Y."/>
            <person name="Proost S."/>
            <person name="Cook D.R."/>
            <person name="Meyers B.C."/>
            <person name="Spannagl M."/>
            <person name="Cheung F."/>
            <person name="De Mita S."/>
            <person name="Krishnakumar V."/>
            <person name="Gundlach H."/>
            <person name="Zhou S."/>
            <person name="Mudge J."/>
            <person name="Bharti A.K."/>
            <person name="Murray J.D."/>
            <person name="Naoumkina M.A."/>
            <person name="Rosen B."/>
            <person name="Silverstein K.A."/>
            <person name="Tang H."/>
            <person name="Rombauts S."/>
            <person name="Zhao P.X."/>
            <person name="Zhou P."/>
            <person name="Barbe V."/>
            <person name="Bardou P."/>
            <person name="Bechner M."/>
            <person name="Bellec A."/>
            <person name="Berger A."/>
            <person name="Berges H."/>
            <person name="Bidwell S."/>
            <person name="Bisseling T."/>
            <person name="Choisne N."/>
            <person name="Couloux A."/>
            <person name="Denny R."/>
            <person name="Deshpande S."/>
            <person name="Dai X."/>
            <person name="Doyle J.J."/>
            <person name="Dudez A.M."/>
            <person name="Farmer A.D."/>
            <person name="Fouteau S."/>
            <person name="Franken C."/>
            <person name="Gibelin C."/>
            <person name="Gish J."/>
            <person name="Goldstein S."/>
            <person name="Gonzalez A.J."/>
            <person name="Green P.J."/>
            <person name="Hallab A."/>
            <person name="Hartog M."/>
            <person name="Hua A."/>
            <person name="Humphray S.J."/>
            <person name="Jeong D.H."/>
            <person name="Jing Y."/>
            <person name="Jocker A."/>
            <person name="Kenton S.M."/>
            <person name="Kim D.J."/>
            <person name="Klee K."/>
            <person name="Lai H."/>
            <person name="Lang C."/>
            <person name="Lin S."/>
            <person name="Macmil S.L."/>
            <person name="Magdelenat G."/>
            <person name="Matthews L."/>
            <person name="McCorrison J."/>
            <person name="Monaghan E.L."/>
            <person name="Mun J.H."/>
            <person name="Najar F.Z."/>
            <person name="Nicholson C."/>
            <person name="Noirot C."/>
            <person name="O'Bleness M."/>
            <person name="Paule C.R."/>
            <person name="Poulain J."/>
            <person name="Prion F."/>
            <person name="Qin B."/>
            <person name="Qu C."/>
            <person name="Retzel E.F."/>
            <person name="Riddle C."/>
            <person name="Sallet E."/>
            <person name="Samain S."/>
            <person name="Samson N."/>
            <person name="Sanders I."/>
            <person name="Saurat O."/>
            <person name="Scarpelli C."/>
            <person name="Schiex T."/>
            <person name="Segurens B."/>
            <person name="Severin A.J."/>
            <person name="Sherrier D.J."/>
            <person name="Shi R."/>
            <person name="Sims S."/>
            <person name="Singer S.R."/>
            <person name="Sinharoy S."/>
            <person name="Sterck L."/>
            <person name="Viollet A."/>
            <person name="Wang B.B."/>
            <person name="Wang K."/>
            <person name="Wang M."/>
            <person name="Wang X."/>
            <person name="Warfsmann J."/>
            <person name="Weissenbach J."/>
            <person name="White D.D."/>
            <person name="White J.D."/>
            <person name="Wiley G.B."/>
            <person name="Wincker P."/>
            <person name="Xing Y."/>
            <person name="Yang L."/>
            <person name="Yao Z."/>
            <person name="Ying F."/>
            <person name="Zhai J."/>
            <person name="Zhou L."/>
            <person name="Zuber A."/>
            <person name="Denarie J."/>
            <person name="Dixon R.A."/>
            <person name="May G.D."/>
            <person name="Schwartz D.C."/>
            <person name="Rogers J."/>
            <person name="Quetier F."/>
            <person name="Town C.D."/>
            <person name="Roe B.A."/>
        </authorList>
    </citation>
    <scope>NUCLEOTIDE SEQUENCE [LARGE SCALE GENOMIC DNA]</scope>
    <source>
        <strain evidence="2">A17</strain>
        <strain evidence="3 4">cv. Jemalong A17</strain>
    </source>
</reference>
<evidence type="ECO:0000313" key="4">
    <source>
        <dbReference type="Proteomes" id="UP000002051"/>
    </source>
</evidence>
<dbReference type="Pfam" id="PF01582">
    <property type="entry name" value="TIR"/>
    <property type="match status" value="1"/>
</dbReference>